<accession>A0A9Q5ZC19</accession>
<gene>
    <name evidence="1" type="ORF">VF08_14550</name>
</gene>
<sequence length="104" mass="12413">MLKKQIIELAEKWGYILVYSDYSSKARSNVWMLKVPTTTFKNRPEFVRSIKILEDNDLEELLDKTKKYFAESEYPIKVILRDNKYSSIENDKELFIINNTKNLD</sequence>
<dbReference type="RefSeq" id="WP_099069298.1">
    <property type="nucleotide sequence ID" value="NZ_LAHD01000036.1"/>
</dbReference>
<dbReference type="EMBL" id="LAHD01000036">
    <property type="protein sequence ID" value="PHK03544.1"/>
    <property type="molecule type" value="Genomic_DNA"/>
</dbReference>
<proteinExistence type="predicted"/>
<comment type="caution">
    <text evidence="1">The sequence shown here is derived from an EMBL/GenBank/DDBJ whole genome shotgun (WGS) entry which is preliminary data.</text>
</comment>
<dbReference type="Proteomes" id="UP000222310">
    <property type="component" value="Unassembled WGS sequence"/>
</dbReference>
<reference evidence="1 2" key="1">
    <citation type="submission" date="2015-02" db="EMBL/GenBank/DDBJ databases">
        <title>Nostoc linckia genome annotation.</title>
        <authorList>
            <person name="Zhou Z."/>
        </authorList>
    </citation>
    <scope>NUCLEOTIDE SEQUENCE [LARGE SCALE GENOMIC DNA]</scope>
    <source>
        <strain evidence="2">z8</strain>
    </source>
</reference>
<dbReference type="AlphaFoldDB" id="A0A9Q5ZC19"/>
<dbReference type="GeneID" id="57096916"/>
<evidence type="ECO:0000313" key="1">
    <source>
        <dbReference type="EMBL" id="PHK03544.1"/>
    </source>
</evidence>
<evidence type="ECO:0000313" key="2">
    <source>
        <dbReference type="Proteomes" id="UP000222310"/>
    </source>
</evidence>
<organism evidence="1 2">
    <name type="scientific">Nostoc linckia z8</name>
    <dbReference type="NCBI Taxonomy" id="1628746"/>
    <lineage>
        <taxon>Bacteria</taxon>
        <taxon>Bacillati</taxon>
        <taxon>Cyanobacteriota</taxon>
        <taxon>Cyanophyceae</taxon>
        <taxon>Nostocales</taxon>
        <taxon>Nostocaceae</taxon>
        <taxon>Nostoc</taxon>
    </lineage>
</organism>
<name>A0A9Q5ZC19_NOSLI</name>
<protein>
    <submittedName>
        <fullName evidence="1">Uncharacterized protein</fullName>
    </submittedName>
</protein>